<dbReference type="AlphaFoldDB" id="A0A9D1Z4Y1"/>
<evidence type="ECO:0000256" key="5">
    <source>
        <dbReference type="ARBA" id="ARBA00022723"/>
    </source>
</evidence>
<dbReference type="InterPro" id="IPR002036">
    <property type="entry name" value="YbeY"/>
</dbReference>
<feature type="compositionally biased region" description="Basic and acidic residues" evidence="10">
    <location>
        <begin position="11"/>
        <end position="24"/>
    </location>
</feature>
<reference evidence="11" key="1">
    <citation type="journal article" date="2021" name="PeerJ">
        <title>Extensive microbial diversity within the chicken gut microbiome revealed by metagenomics and culture.</title>
        <authorList>
            <person name="Gilroy R."/>
            <person name="Ravi A."/>
            <person name="Getino M."/>
            <person name="Pursley I."/>
            <person name="Horton D.L."/>
            <person name="Alikhan N.F."/>
            <person name="Baker D."/>
            <person name="Gharbi K."/>
            <person name="Hall N."/>
            <person name="Watson M."/>
            <person name="Adriaenssens E.M."/>
            <person name="Foster-Nyarko E."/>
            <person name="Jarju S."/>
            <person name="Secka A."/>
            <person name="Antonio M."/>
            <person name="Oren A."/>
            <person name="Chaudhuri R.R."/>
            <person name="La Ragione R."/>
            <person name="Hildebrand F."/>
            <person name="Pallen M.J."/>
        </authorList>
    </citation>
    <scope>NUCLEOTIDE SEQUENCE</scope>
    <source>
        <strain evidence="11">CHK33-7979</strain>
    </source>
</reference>
<dbReference type="Proteomes" id="UP000886824">
    <property type="component" value="Unassembled WGS sequence"/>
</dbReference>
<feature type="binding site" evidence="9">
    <location>
        <position position="161"/>
    </location>
    <ligand>
        <name>Zn(2+)</name>
        <dbReference type="ChEBI" id="CHEBI:29105"/>
        <note>catalytic</note>
    </ligand>
</feature>
<dbReference type="GO" id="GO:0004222">
    <property type="term" value="F:metalloendopeptidase activity"/>
    <property type="evidence" value="ECO:0007669"/>
    <property type="project" value="InterPro"/>
</dbReference>
<gene>
    <name evidence="9 11" type="primary">ybeY</name>
    <name evidence="11" type="ORF">H9826_05910</name>
</gene>
<sequence length="190" mass="21037">MSTDASPRRASGNDRQREERRPVSTEHSIIIESELEEDTAPWEDLLSKVIPAALEAEGVAVPCEVDVLLTDDTGIHQINLEQRGVDRPTDVLSFPMFEFIPGQPPTDDADADPETGLVPLGDMVLSLERARAQGEEYGHSAKREVAYLVVHSVLHLLGYDHMDDGPEKVRMRAREEAILAELGIGRESME</sequence>
<comment type="cofactor">
    <cofactor evidence="9">
        <name>Zn(2+)</name>
        <dbReference type="ChEBI" id="CHEBI:29105"/>
    </cofactor>
    <text evidence="9">Binds 1 zinc ion.</text>
</comment>
<keyword evidence="3 9" id="KW-0698">rRNA processing</keyword>
<protein>
    <recommendedName>
        <fullName evidence="9">Endoribonuclease YbeY</fullName>
        <ecNumber evidence="9">3.1.-.-</ecNumber>
    </recommendedName>
</protein>
<keyword evidence="2 9" id="KW-0690">Ribosome biogenesis</keyword>
<keyword evidence="7 9" id="KW-0378">Hydrolase</keyword>
<dbReference type="NCBIfam" id="TIGR00043">
    <property type="entry name" value="rRNA maturation RNase YbeY"/>
    <property type="match status" value="1"/>
</dbReference>
<evidence type="ECO:0000256" key="1">
    <source>
        <dbReference type="ARBA" id="ARBA00010875"/>
    </source>
</evidence>
<dbReference type="PROSITE" id="PS01306">
    <property type="entry name" value="UPF0054"/>
    <property type="match status" value="1"/>
</dbReference>
<name>A0A9D1Z4Y1_9FIRM</name>
<evidence type="ECO:0000256" key="8">
    <source>
        <dbReference type="ARBA" id="ARBA00022833"/>
    </source>
</evidence>
<comment type="caution">
    <text evidence="11">The sequence shown here is derived from an EMBL/GenBank/DDBJ whole genome shotgun (WGS) entry which is preliminary data.</text>
</comment>
<dbReference type="PANTHER" id="PTHR46986">
    <property type="entry name" value="ENDORIBONUCLEASE YBEY, CHLOROPLASTIC"/>
    <property type="match status" value="1"/>
</dbReference>
<evidence type="ECO:0000256" key="7">
    <source>
        <dbReference type="ARBA" id="ARBA00022801"/>
    </source>
</evidence>
<dbReference type="GO" id="GO:0004521">
    <property type="term" value="F:RNA endonuclease activity"/>
    <property type="evidence" value="ECO:0007669"/>
    <property type="project" value="UniProtKB-UniRule"/>
</dbReference>
<dbReference type="PANTHER" id="PTHR46986:SF1">
    <property type="entry name" value="ENDORIBONUCLEASE YBEY, CHLOROPLASTIC"/>
    <property type="match status" value="1"/>
</dbReference>
<keyword evidence="9" id="KW-0963">Cytoplasm</keyword>
<dbReference type="EC" id="3.1.-.-" evidence="9"/>
<feature type="binding site" evidence="9">
    <location>
        <position position="155"/>
    </location>
    <ligand>
        <name>Zn(2+)</name>
        <dbReference type="ChEBI" id="CHEBI:29105"/>
        <note>catalytic</note>
    </ligand>
</feature>
<comment type="similarity">
    <text evidence="1 9">Belongs to the endoribonuclease YbeY family.</text>
</comment>
<evidence type="ECO:0000313" key="12">
    <source>
        <dbReference type="Proteomes" id="UP000886824"/>
    </source>
</evidence>
<dbReference type="Gene3D" id="3.40.390.30">
    <property type="entry name" value="Metalloproteases ('zincins'), catalytic domain"/>
    <property type="match status" value="1"/>
</dbReference>
<proteinExistence type="inferred from homology"/>
<dbReference type="InterPro" id="IPR020549">
    <property type="entry name" value="YbeY_CS"/>
</dbReference>
<dbReference type="InterPro" id="IPR023091">
    <property type="entry name" value="MetalPrtase_cat_dom_sf_prd"/>
</dbReference>
<feature type="region of interest" description="Disordered" evidence="10">
    <location>
        <begin position="1"/>
        <end position="26"/>
    </location>
</feature>
<evidence type="ECO:0000256" key="6">
    <source>
        <dbReference type="ARBA" id="ARBA00022759"/>
    </source>
</evidence>
<dbReference type="GO" id="GO:0006364">
    <property type="term" value="P:rRNA processing"/>
    <property type="evidence" value="ECO:0007669"/>
    <property type="project" value="UniProtKB-UniRule"/>
</dbReference>
<dbReference type="EMBL" id="DXCX01000058">
    <property type="protein sequence ID" value="HIY73492.1"/>
    <property type="molecule type" value="Genomic_DNA"/>
</dbReference>
<accession>A0A9D1Z4Y1</accession>
<dbReference type="GO" id="GO:0008270">
    <property type="term" value="F:zinc ion binding"/>
    <property type="evidence" value="ECO:0007669"/>
    <property type="project" value="UniProtKB-UniRule"/>
</dbReference>
<evidence type="ECO:0000256" key="9">
    <source>
        <dbReference type="HAMAP-Rule" id="MF_00009"/>
    </source>
</evidence>
<keyword evidence="5 9" id="KW-0479">Metal-binding</keyword>
<keyword evidence="6 9" id="KW-0255">Endonuclease</keyword>
<evidence type="ECO:0000256" key="2">
    <source>
        <dbReference type="ARBA" id="ARBA00022517"/>
    </source>
</evidence>
<reference evidence="11" key="2">
    <citation type="submission" date="2021-04" db="EMBL/GenBank/DDBJ databases">
        <authorList>
            <person name="Gilroy R."/>
        </authorList>
    </citation>
    <scope>NUCLEOTIDE SEQUENCE</scope>
    <source>
        <strain evidence="11">CHK33-7979</strain>
    </source>
</reference>
<evidence type="ECO:0000256" key="10">
    <source>
        <dbReference type="SAM" id="MobiDB-lite"/>
    </source>
</evidence>
<dbReference type="SUPFAM" id="SSF55486">
    <property type="entry name" value="Metalloproteases ('zincins'), catalytic domain"/>
    <property type="match status" value="1"/>
</dbReference>
<feature type="binding site" evidence="9">
    <location>
        <position position="151"/>
    </location>
    <ligand>
        <name>Zn(2+)</name>
        <dbReference type="ChEBI" id="CHEBI:29105"/>
        <note>catalytic</note>
    </ligand>
</feature>
<dbReference type="HAMAP" id="MF_00009">
    <property type="entry name" value="Endoribonucl_YbeY"/>
    <property type="match status" value="1"/>
</dbReference>
<dbReference type="Pfam" id="PF02130">
    <property type="entry name" value="YbeY"/>
    <property type="match status" value="1"/>
</dbReference>
<keyword evidence="8 9" id="KW-0862">Zinc</keyword>
<comment type="function">
    <text evidence="9">Single strand-specific metallo-endoribonuclease involved in late-stage 70S ribosome quality control and in maturation of the 3' terminus of the 16S rRNA.</text>
</comment>
<evidence type="ECO:0000313" key="11">
    <source>
        <dbReference type="EMBL" id="HIY73492.1"/>
    </source>
</evidence>
<evidence type="ECO:0000256" key="4">
    <source>
        <dbReference type="ARBA" id="ARBA00022722"/>
    </source>
</evidence>
<organism evidence="11 12">
    <name type="scientific">Candidatus Intestinimonas merdavium</name>
    <dbReference type="NCBI Taxonomy" id="2838622"/>
    <lineage>
        <taxon>Bacteria</taxon>
        <taxon>Bacillati</taxon>
        <taxon>Bacillota</taxon>
        <taxon>Clostridia</taxon>
        <taxon>Eubacteriales</taxon>
        <taxon>Intestinimonas</taxon>
    </lineage>
</organism>
<keyword evidence="4 9" id="KW-0540">Nuclease</keyword>
<evidence type="ECO:0000256" key="3">
    <source>
        <dbReference type="ARBA" id="ARBA00022552"/>
    </source>
</evidence>
<dbReference type="GO" id="GO:0005737">
    <property type="term" value="C:cytoplasm"/>
    <property type="evidence" value="ECO:0007669"/>
    <property type="project" value="UniProtKB-SubCell"/>
</dbReference>
<comment type="subcellular location">
    <subcellularLocation>
        <location evidence="9">Cytoplasm</location>
    </subcellularLocation>
</comment>